<reference evidence="2 3" key="1">
    <citation type="submission" date="2024-08" db="EMBL/GenBank/DDBJ databases">
        <authorList>
            <person name="Lu H."/>
        </authorList>
    </citation>
    <scope>NUCLEOTIDE SEQUENCE [LARGE SCALE GENOMIC DNA]</scope>
    <source>
        <strain evidence="2 3">BYS78W</strain>
    </source>
</reference>
<dbReference type="RefSeq" id="WP_394411407.1">
    <property type="nucleotide sequence ID" value="NZ_JBIGIC010000006.1"/>
</dbReference>
<dbReference type="Proteomes" id="UP001606134">
    <property type="component" value="Unassembled WGS sequence"/>
</dbReference>
<comment type="caution">
    <text evidence="2">The sequence shown here is derived from an EMBL/GenBank/DDBJ whole genome shotgun (WGS) entry which is preliminary data.</text>
</comment>
<gene>
    <name evidence="2" type="ORF">ACG04R_14070</name>
</gene>
<proteinExistence type="predicted"/>
<feature type="compositionally biased region" description="Polar residues" evidence="1">
    <location>
        <begin position="310"/>
        <end position="327"/>
    </location>
</feature>
<feature type="region of interest" description="Disordered" evidence="1">
    <location>
        <begin position="298"/>
        <end position="337"/>
    </location>
</feature>
<name>A0ABW7HCZ9_9BURK</name>
<feature type="compositionally biased region" description="Low complexity" evidence="1">
    <location>
        <begin position="76"/>
        <end position="91"/>
    </location>
</feature>
<feature type="compositionally biased region" description="Basic and acidic residues" evidence="1">
    <location>
        <begin position="478"/>
        <end position="487"/>
    </location>
</feature>
<feature type="region of interest" description="Disordered" evidence="1">
    <location>
        <begin position="397"/>
        <end position="487"/>
    </location>
</feature>
<protein>
    <submittedName>
        <fullName evidence="2">Uncharacterized protein</fullName>
    </submittedName>
</protein>
<dbReference type="EMBL" id="JBIGIC010000006">
    <property type="protein sequence ID" value="MFG6487806.1"/>
    <property type="molecule type" value="Genomic_DNA"/>
</dbReference>
<evidence type="ECO:0000313" key="2">
    <source>
        <dbReference type="EMBL" id="MFG6487806.1"/>
    </source>
</evidence>
<accession>A0ABW7HCZ9</accession>
<sequence>MTVVALRRPSPSDPRLLQRCLLLAVLLHVWLVLMFGNAAGNAAPGQGVWGSLTVKLLGKSGGDADAPPGETGSGTPRRAGAGEPGAAEQGRWNPQEVPPDAARTDDVSPAPANTATLDLPEGFRPVEHQDLSPAPRSAPVQLPAPDLPSASLGRLDTPPDAAVAPLAPAANLRTPSRPAEPLPQTAELPAPVNRLDAAPATPATATLPRPADLRAAPAPAAIAPTADLPPPVRRLEAPAPFGTATTLPRPADLRTAPAPAAIVPGAELPAPVRRLEAPAATATAALPQPADLRVAPAATPTLAPPTPLPSSVQRLESPTTDGATVTPLSRAGELRTPSTTVPLATALQGAQDLPAPVRRLEAADSAANIAPLRPSVSARTAVPAPGAAQASELTGTLPGQVAAPAGPARGNPTANPYAAPRASAGSPDAGTRLGPDLPSPPTAAASTPARTPLNLSLPRGEMSARRTPGVMDLIPPPPDRKSKLEQSVEDATKKDCRKAYEGMGLLAVVPLAVDAARDKGCKW</sequence>
<keyword evidence="3" id="KW-1185">Reference proteome</keyword>
<feature type="region of interest" description="Disordered" evidence="1">
    <location>
        <begin position="60"/>
        <end position="162"/>
    </location>
</feature>
<evidence type="ECO:0000256" key="1">
    <source>
        <dbReference type="SAM" id="MobiDB-lite"/>
    </source>
</evidence>
<evidence type="ECO:0000313" key="3">
    <source>
        <dbReference type="Proteomes" id="UP001606134"/>
    </source>
</evidence>
<organism evidence="2 3">
    <name type="scientific">Pelomonas candidula</name>
    <dbReference type="NCBI Taxonomy" id="3299025"/>
    <lineage>
        <taxon>Bacteria</taxon>
        <taxon>Pseudomonadati</taxon>
        <taxon>Pseudomonadota</taxon>
        <taxon>Betaproteobacteria</taxon>
        <taxon>Burkholderiales</taxon>
        <taxon>Sphaerotilaceae</taxon>
        <taxon>Roseateles</taxon>
    </lineage>
</organism>